<proteinExistence type="inferred from homology"/>
<dbReference type="GeneID" id="28968829"/>
<evidence type="ECO:0000256" key="3">
    <source>
        <dbReference type="ARBA" id="ARBA00044493"/>
    </source>
</evidence>
<dbReference type="EMBL" id="CP144535">
    <property type="protein sequence ID" value="WWC62831.1"/>
    <property type="molecule type" value="Genomic_DNA"/>
</dbReference>
<evidence type="ECO:0000259" key="7">
    <source>
        <dbReference type="Pfam" id="PF23276"/>
    </source>
</evidence>
<dbReference type="PANTHER" id="PTHR47447">
    <property type="entry name" value="OS03G0856100 PROTEIN"/>
    <property type="match status" value="1"/>
</dbReference>
<evidence type="ECO:0000313" key="8">
    <source>
        <dbReference type="EMBL" id="WWC62831.1"/>
    </source>
</evidence>
<dbReference type="PANTHER" id="PTHR47447:SF17">
    <property type="entry name" value="OS12G0638900 PROTEIN"/>
    <property type="match status" value="1"/>
</dbReference>
<keyword evidence="9" id="KW-1185">Reference proteome</keyword>
<feature type="region of interest" description="Disordered" evidence="6">
    <location>
        <begin position="375"/>
        <end position="428"/>
    </location>
</feature>
<dbReference type="NCBIfam" id="TIGR00756">
    <property type="entry name" value="PPR"/>
    <property type="match status" value="1"/>
</dbReference>
<dbReference type="Gene3D" id="1.25.40.10">
    <property type="entry name" value="Tetratricopeptide repeat domain"/>
    <property type="match status" value="2"/>
</dbReference>
<reference evidence="8" key="2">
    <citation type="submission" date="2024-02" db="EMBL/GenBank/DDBJ databases">
        <title>Comparative genomics of Cryptococcus and Kwoniella reveals pathogenesis evolution and contrasting modes of karyotype evolution via chromosome fusion or intercentromeric recombination.</title>
        <authorList>
            <person name="Coelho M.A."/>
            <person name="David-Palma M."/>
            <person name="Shea T."/>
            <person name="Bowers K."/>
            <person name="McGinley-Smith S."/>
            <person name="Mohammad A.W."/>
            <person name="Gnirke A."/>
            <person name="Yurkov A.M."/>
            <person name="Nowrousian M."/>
            <person name="Sun S."/>
            <person name="Cuomo C.A."/>
            <person name="Heitman J."/>
        </authorList>
    </citation>
    <scope>NUCLEOTIDE SEQUENCE</scope>
    <source>
        <strain evidence="8">CBS 10117</strain>
    </source>
</reference>
<feature type="region of interest" description="Disordered" evidence="6">
    <location>
        <begin position="1"/>
        <end position="33"/>
    </location>
</feature>
<evidence type="ECO:0000256" key="5">
    <source>
        <dbReference type="PROSITE-ProRule" id="PRU00708"/>
    </source>
</evidence>
<dbReference type="Pfam" id="PF23276">
    <property type="entry name" value="TPR_24"/>
    <property type="match status" value="1"/>
</dbReference>
<comment type="function">
    <text evidence="3">Regulates mitochondrial small subunit maturation by controlling 15S rRNA 5'-end processing. Localizes to the 5' precursor of the 15S rRNA in a position that is subsequently occupied by mS47 in the mature yeast mtSSU. Uses structure and sequence-specific RNA recognition, binding to a single-stranded region of the precursor and specifically recognizing bases -6 to -1. The exchange of Ccm1 for mS47 is coupled to the irreversible removal of precursor rRNA that is accompanied by conformational changes of the mitoribosomal proteins uS5m and mS26. These conformational changes signal completion of 5'-end rRNA processing through protection of the mature 5'-end of the 15S rRNA and stabilization of mS47. The removal of the 5' precursor together with the dissociation of Ccm1 may be catalyzed by the 5'-3' exoribonuclease Pet127. Involved in the specific removal of group I introns in mitochondrial encoded transcripts.</text>
</comment>
<dbReference type="RefSeq" id="XP_065825240.1">
    <property type="nucleotide sequence ID" value="XM_065969168.1"/>
</dbReference>
<dbReference type="PROSITE" id="PS51375">
    <property type="entry name" value="PPR"/>
    <property type="match status" value="1"/>
</dbReference>
<keyword evidence="2" id="KW-0677">Repeat</keyword>
<organism evidence="8 9">
    <name type="scientific">Kwoniella dejecticola CBS 10117</name>
    <dbReference type="NCBI Taxonomy" id="1296121"/>
    <lineage>
        <taxon>Eukaryota</taxon>
        <taxon>Fungi</taxon>
        <taxon>Dikarya</taxon>
        <taxon>Basidiomycota</taxon>
        <taxon>Agaricomycotina</taxon>
        <taxon>Tremellomycetes</taxon>
        <taxon>Tremellales</taxon>
        <taxon>Cryptococcaceae</taxon>
        <taxon>Kwoniella</taxon>
    </lineage>
</organism>
<evidence type="ECO:0000256" key="4">
    <source>
        <dbReference type="ARBA" id="ARBA00044511"/>
    </source>
</evidence>
<dbReference type="InterPro" id="IPR057027">
    <property type="entry name" value="TPR_mt"/>
</dbReference>
<dbReference type="InterPro" id="IPR011990">
    <property type="entry name" value="TPR-like_helical_dom_sf"/>
</dbReference>
<feature type="repeat" description="PPR" evidence="5">
    <location>
        <begin position="300"/>
        <end position="334"/>
    </location>
</feature>
<protein>
    <recommendedName>
        <fullName evidence="7">Pentatricopeptide repeat-containing protein-mitochondrial domain-containing protein</fullName>
    </recommendedName>
</protein>
<reference evidence="8" key="1">
    <citation type="submission" date="2013-07" db="EMBL/GenBank/DDBJ databases">
        <authorList>
            <consortium name="The Broad Institute Genome Sequencing Platform"/>
            <person name="Cuomo C."/>
            <person name="Litvintseva A."/>
            <person name="Chen Y."/>
            <person name="Heitman J."/>
            <person name="Sun S."/>
            <person name="Springer D."/>
            <person name="Dromer F."/>
            <person name="Young S.K."/>
            <person name="Zeng Q."/>
            <person name="Gargeya S."/>
            <person name="Fitzgerald M."/>
            <person name="Abouelleil A."/>
            <person name="Alvarado L."/>
            <person name="Berlin A.M."/>
            <person name="Chapman S.B."/>
            <person name="Dewar J."/>
            <person name="Goldberg J."/>
            <person name="Griggs A."/>
            <person name="Gujja S."/>
            <person name="Hansen M."/>
            <person name="Howarth C."/>
            <person name="Imamovic A."/>
            <person name="Larimer J."/>
            <person name="McCowan C."/>
            <person name="Murphy C."/>
            <person name="Pearson M."/>
            <person name="Priest M."/>
            <person name="Roberts A."/>
            <person name="Saif S."/>
            <person name="Shea T."/>
            <person name="Sykes S."/>
            <person name="Wortman J."/>
            <person name="Nusbaum C."/>
            <person name="Birren B."/>
        </authorList>
    </citation>
    <scope>NUCLEOTIDE SEQUENCE</scope>
    <source>
        <strain evidence="8">CBS 10117</strain>
    </source>
</reference>
<comment type="subunit">
    <text evidence="4">Binds to mitochondrial small subunit 15S rRNA.</text>
</comment>
<dbReference type="KEGG" id="kdj:28968829"/>
<sequence length="428" mass="46641">MSTAAGTPRSGRVNVPNRRAPLPKLGRKAPNGESLSHLLNRLSQLRADSRRPRPEAYIAILQAAGDFSLSRTVQGDESDNLGWHVAQAAWEDAKAGQVDLGEEGMEALLRLSGVETAWNRVKNSYTPDEGLLLSMLNAAGRWGRPDFASTILEALPVSPQEQHLAPLLEAFCNAGEVPNAFHVLVSIREAGITPTMASVQPIVAVLSSVDLIDQAFYALEDMQNEGQPIDISALNALIDASSRLGDLQRARATQMAAADLGLIPNIDTFNLVLACCISARHRPLGDTILNEINGLSLPLNATTYQHMISLCLTQSKYEDAFYYLEKAKSDGFKPSYSTYDALVRKCVTAKDSRWRLVLDEMKILGYRPTNELHEFINNDGRSQPRGGKAHSSQKDEPRRAARVTRPASQVSYASRDRSGKATTPGPAA</sequence>
<dbReference type="Pfam" id="PF13812">
    <property type="entry name" value="PPR_3"/>
    <property type="match status" value="1"/>
</dbReference>
<evidence type="ECO:0000256" key="1">
    <source>
        <dbReference type="ARBA" id="ARBA00006192"/>
    </source>
</evidence>
<gene>
    <name evidence="8" type="ORF">I303_105429</name>
</gene>
<evidence type="ECO:0000256" key="6">
    <source>
        <dbReference type="SAM" id="MobiDB-lite"/>
    </source>
</evidence>
<evidence type="ECO:0000256" key="2">
    <source>
        <dbReference type="ARBA" id="ARBA00022737"/>
    </source>
</evidence>
<dbReference type="Proteomes" id="UP000078595">
    <property type="component" value="Chromosome 6"/>
</dbReference>
<evidence type="ECO:0000313" key="9">
    <source>
        <dbReference type="Proteomes" id="UP000078595"/>
    </source>
</evidence>
<accession>A0AAJ8KSA6</accession>
<name>A0AAJ8KSA6_9TREE</name>
<feature type="domain" description="Pentatricopeptide repeat-containing protein-mitochondrial" evidence="7">
    <location>
        <begin position="129"/>
        <end position="251"/>
    </location>
</feature>
<dbReference type="InterPro" id="IPR002885">
    <property type="entry name" value="PPR_rpt"/>
</dbReference>
<dbReference type="AlphaFoldDB" id="A0AAJ8KSA6"/>
<comment type="similarity">
    <text evidence="1">Belongs to the CCM1 family.</text>
</comment>